<protein>
    <submittedName>
        <fullName evidence="1">Type III restriction enzyme</fullName>
    </submittedName>
</protein>
<dbReference type="RefSeq" id="WP_234986226.1">
    <property type="nucleotide sequence ID" value="NZ_FXBB01000041.1"/>
</dbReference>
<reference evidence="2" key="1">
    <citation type="submission" date="2017-04" db="EMBL/GenBank/DDBJ databases">
        <authorList>
            <person name="Varghese N."/>
            <person name="Submissions S."/>
        </authorList>
    </citation>
    <scope>NUCLEOTIDE SEQUENCE [LARGE SCALE GENOMIC DNA]</scope>
    <source>
        <strain evidence="2">USBA 82</strain>
    </source>
</reference>
<evidence type="ECO:0000313" key="1">
    <source>
        <dbReference type="EMBL" id="SMG46958.1"/>
    </source>
</evidence>
<dbReference type="STRING" id="561720.SAMN06275492_1412"/>
<sequence length="178" mass="20184">MDFNVERTETKKLDRAHGGLATYDIIGKIAEGTSLTRRTITAILGGIKKERLWLFRENPEEFISKIVVIINKQKASVVVEHITYAPSAEEPYSQEIFNMSRTSDEYAKAFKARKAIQDYVFTDGSATHSVEGRFAKELDDADEVIVYAKLPRGPVGSIYPRLWANTPRTGRFRSRKVL</sequence>
<dbReference type="Proteomes" id="UP000193355">
    <property type="component" value="Unassembled WGS sequence"/>
</dbReference>
<name>A0A1X7KZA9_9BACT</name>
<dbReference type="EMBL" id="FXBB01000041">
    <property type="protein sequence ID" value="SMG46958.1"/>
    <property type="molecule type" value="Genomic_DNA"/>
</dbReference>
<organism evidence="1 2">
    <name type="scientific">Dethiosulfovibrio salsuginis</name>
    <dbReference type="NCBI Taxonomy" id="561720"/>
    <lineage>
        <taxon>Bacteria</taxon>
        <taxon>Thermotogati</taxon>
        <taxon>Synergistota</taxon>
        <taxon>Synergistia</taxon>
        <taxon>Synergistales</taxon>
        <taxon>Dethiosulfovibrionaceae</taxon>
        <taxon>Dethiosulfovibrio</taxon>
    </lineage>
</organism>
<proteinExistence type="predicted"/>
<gene>
    <name evidence="1" type="ORF">SAMN06275492_1412</name>
</gene>
<accession>A0A1X7KZA9</accession>
<dbReference type="AlphaFoldDB" id="A0A1X7KZA9"/>
<evidence type="ECO:0000313" key="2">
    <source>
        <dbReference type="Proteomes" id="UP000193355"/>
    </source>
</evidence>
<keyword evidence="2" id="KW-1185">Reference proteome</keyword>